<evidence type="ECO:0000313" key="3">
    <source>
        <dbReference type="Proteomes" id="UP000318080"/>
    </source>
</evidence>
<reference evidence="2 3" key="1">
    <citation type="submission" date="2019-06" db="EMBL/GenBank/DDBJ databases">
        <title>Draft genome of C. phoceense Strain 272.</title>
        <authorList>
            <person name="Pacheco L.G.C."/>
            <person name="Barberis C.M."/>
            <person name="Almuzara M.N."/>
            <person name="Traglia G.M."/>
            <person name="Santos C.S."/>
            <person name="Rocha D.J.P.G."/>
            <person name="Aguiar E.R.G.R."/>
            <person name="Vay C.A."/>
        </authorList>
    </citation>
    <scope>NUCLEOTIDE SEQUENCE [LARGE SCALE GENOMIC DNA]</scope>
    <source>
        <strain evidence="2 3">272</strain>
    </source>
</reference>
<dbReference type="AlphaFoldDB" id="A0A540R449"/>
<sequence length="152" mass="16606">MTDSITVASLHELSPLQVHALYKLRVDIFVHEQQVPYAEIDDTDAAATTRHLLATDDSGAVLGVGRVYPSTIDGEEVLQFGRFAVTPAARGTGVARRIMEQAFQLADAPSTPLPLYLTAQKPLTDYYGGYGFDVCGPQYDDEGVPHVPMIRR</sequence>
<dbReference type="Proteomes" id="UP000318080">
    <property type="component" value="Unassembled WGS sequence"/>
</dbReference>
<protein>
    <submittedName>
        <fullName evidence="2">GNAT family N-acetyltransferase</fullName>
    </submittedName>
</protein>
<comment type="caution">
    <text evidence="2">The sequence shown here is derived from an EMBL/GenBank/DDBJ whole genome shotgun (WGS) entry which is preliminary data.</text>
</comment>
<organism evidence="2 3">
    <name type="scientific">Corynebacterium phoceense</name>
    <dbReference type="NCBI Taxonomy" id="1686286"/>
    <lineage>
        <taxon>Bacteria</taxon>
        <taxon>Bacillati</taxon>
        <taxon>Actinomycetota</taxon>
        <taxon>Actinomycetes</taxon>
        <taxon>Mycobacteriales</taxon>
        <taxon>Corynebacteriaceae</taxon>
        <taxon>Corynebacterium</taxon>
    </lineage>
</organism>
<dbReference type="Pfam" id="PF13673">
    <property type="entry name" value="Acetyltransf_10"/>
    <property type="match status" value="1"/>
</dbReference>
<feature type="domain" description="N-acetyltransferase" evidence="1">
    <location>
        <begin position="8"/>
        <end position="152"/>
    </location>
</feature>
<dbReference type="InterPro" id="IPR000182">
    <property type="entry name" value="GNAT_dom"/>
</dbReference>
<dbReference type="STRING" id="1686286.GCA_900092335_00176"/>
<evidence type="ECO:0000313" key="2">
    <source>
        <dbReference type="EMBL" id="TQE42417.1"/>
    </source>
</evidence>
<dbReference type="CDD" id="cd04301">
    <property type="entry name" value="NAT_SF"/>
    <property type="match status" value="1"/>
</dbReference>
<dbReference type="InterPro" id="IPR016181">
    <property type="entry name" value="Acyl_CoA_acyltransferase"/>
</dbReference>
<dbReference type="PROSITE" id="PS51186">
    <property type="entry name" value="GNAT"/>
    <property type="match status" value="1"/>
</dbReference>
<dbReference type="EMBL" id="VHIR01000033">
    <property type="protein sequence ID" value="TQE42417.1"/>
    <property type="molecule type" value="Genomic_DNA"/>
</dbReference>
<dbReference type="RefSeq" id="WP_141629302.1">
    <property type="nucleotide sequence ID" value="NZ_VHIR01000033.1"/>
</dbReference>
<evidence type="ECO:0000259" key="1">
    <source>
        <dbReference type="PROSITE" id="PS51186"/>
    </source>
</evidence>
<dbReference type="Gene3D" id="3.40.630.30">
    <property type="match status" value="1"/>
</dbReference>
<keyword evidence="2" id="KW-0808">Transferase</keyword>
<dbReference type="GO" id="GO:0016747">
    <property type="term" value="F:acyltransferase activity, transferring groups other than amino-acyl groups"/>
    <property type="evidence" value="ECO:0007669"/>
    <property type="project" value="InterPro"/>
</dbReference>
<keyword evidence="3" id="KW-1185">Reference proteome</keyword>
<accession>A0A540R449</accession>
<gene>
    <name evidence="2" type="ORF">EJK80_12755</name>
</gene>
<proteinExistence type="predicted"/>
<name>A0A540R449_9CORY</name>
<dbReference type="SUPFAM" id="SSF55729">
    <property type="entry name" value="Acyl-CoA N-acyltransferases (Nat)"/>
    <property type="match status" value="1"/>
</dbReference>